<keyword evidence="2" id="KW-1185">Reference proteome</keyword>
<organism evidence="1 2">
    <name type="scientific">Faecalicatena acetigenes</name>
    <dbReference type="NCBI Taxonomy" id="2981790"/>
    <lineage>
        <taxon>Bacteria</taxon>
        <taxon>Bacillati</taxon>
        <taxon>Bacillota</taxon>
        <taxon>Clostridia</taxon>
        <taxon>Lachnospirales</taxon>
        <taxon>Lachnospiraceae</taxon>
        <taxon>Faecalicatena</taxon>
    </lineage>
</organism>
<protein>
    <submittedName>
        <fullName evidence="1">Uncharacterized protein</fullName>
    </submittedName>
</protein>
<name>A0ABT2TCQ2_9FIRM</name>
<evidence type="ECO:0000313" key="1">
    <source>
        <dbReference type="EMBL" id="MCU6748054.1"/>
    </source>
</evidence>
<proteinExistence type="predicted"/>
<reference evidence="1 2" key="1">
    <citation type="journal article" date="2021" name="ISME Commun">
        <title>Automated analysis of genomic sequences facilitates high-throughput and comprehensive description of bacteria.</title>
        <authorList>
            <person name="Hitch T.C.A."/>
        </authorList>
    </citation>
    <scope>NUCLEOTIDE SEQUENCE [LARGE SCALE GENOMIC DNA]</scope>
    <source>
        <strain evidence="1 2">H2_18</strain>
    </source>
</reference>
<dbReference type="Proteomes" id="UP001652394">
    <property type="component" value="Unassembled WGS sequence"/>
</dbReference>
<accession>A0ABT2TCQ2</accession>
<sequence>MAVEWKEPKIDWNKNGDRFNIEDYNRIKNNLEYLHEKAVELYKQFDVQNMGEDYTSYKQYFYADQFNLFEKNLEIINNNVLPQDIGDSQMFYPNGKFIDYEELNRIENAMLSIKKIFENQEIGLRKIPFRLGAFRDIRI</sequence>
<comment type="caution">
    <text evidence="1">The sequence shown here is derived from an EMBL/GenBank/DDBJ whole genome shotgun (WGS) entry which is preliminary data.</text>
</comment>
<dbReference type="RefSeq" id="WP_267304160.1">
    <property type="nucleotide sequence ID" value="NZ_JAOQJX010000015.1"/>
</dbReference>
<gene>
    <name evidence="1" type="ORF">OCV51_10390</name>
</gene>
<dbReference type="EMBL" id="JAOQJX010000015">
    <property type="protein sequence ID" value="MCU6748054.1"/>
    <property type="molecule type" value="Genomic_DNA"/>
</dbReference>
<evidence type="ECO:0000313" key="2">
    <source>
        <dbReference type="Proteomes" id="UP001652394"/>
    </source>
</evidence>